<name>A0A0A8ZX55_ARUDO</name>
<reference evidence="1" key="2">
    <citation type="journal article" date="2015" name="Data Brief">
        <title>Shoot transcriptome of the giant reed, Arundo donax.</title>
        <authorList>
            <person name="Barrero R.A."/>
            <person name="Guerrero F.D."/>
            <person name="Moolhuijzen P."/>
            <person name="Goolsby J.A."/>
            <person name="Tidwell J."/>
            <person name="Bellgard S.E."/>
            <person name="Bellgard M.I."/>
        </authorList>
    </citation>
    <scope>NUCLEOTIDE SEQUENCE</scope>
    <source>
        <tissue evidence="1">Shoot tissue taken approximately 20 cm above the soil surface</tissue>
    </source>
</reference>
<sequence>MTFYSLKQAKINKYQVIIKYCQIISINISLNQQLRCNAVNKRYL</sequence>
<protein>
    <submittedName>
        <fullName evidence="1">Uncharacterized protein</fullName>
    </submittedName>
</protein>
<reference evidence="1" key="1">
    <citation type="submission" date="2014-09" db="EMBL/GenBank/DDBJ databases">
        <authorList>
            <person name="Magalhaes I.L.F."/>
            <person name="Oliveira U."/>
            <person name="Santos F.R."/>
            <person name="Vidigal T.H.D.A."/>
            <person name="Brescovit A.D."/>
            <person name="Santos A.J."/>
        </authorList>
    </citation>
    <scope>NUCLEOTIDE SEQUENCE</scope>
    <source>
        <tissue evidence="1">Shoot tissue taken approximately 20 cm above the soil surface</tissue>
    </source>
</reference>
<dbReference type="EMBL" id="GBRH01258523">
    <property type="protein sequence ID" value="JAD39372.1"/>
    <property type="molecule type" value="Transcribed_RNA"/>
</dbReference>
<dbReference type="AlphaFoldDB" id="A0A0A8ZX55"/>
<accession>A0A0A8ZX55</accession>
<proteinExistence type="predicted"/>
<organism evidence="1">
    <name type="scientific">Arundo donax</name>
    <name type="common">Giant reed</name>
    <name type="synonym">Donax arundinaceus</name>
    <dbReference type="NCBI Taxonomy" id="35708"/>
    <lineage>
        <taxon>Eukaryota</taxon>
        <taxon>Viridiplantae</taxon>
        <taxon>Streptophyta</taxon>
        <taxon>Embryophyta</taxon>
        <taxon>Tracheophyta</taxon>
        <taxon>Spermatophyta</taxon>
        <taxon>Magnoliopsida</taxon>
        <taxon>Liliopsida</taxon>
        <taxon>Poales</taxon>
        <taxon>Poaceae</taxon>
        <taxon>PACMAD clade</taxon>
        <taxon>Arundinoideae</taxon>
        <taxon>Arundineae</taxon>
        <taxon>Arundo</taxon>
    </lineage>
</organism>
<evidence type="ECO:0000313" key="1">
    <source>
        <dbReference type="EMBL" id="JAD39372.1"/>
    </source>
</evidence>